<gene>
    <name evidence="1" type="ORF">U0070_016634</name>
</gene>
<sequence length="225" mass="24896">AGCLSREAHPNVYDTGIHLIGIIFCSVTWDRVNKANIAELARVQTGNTCWEFYCLEGPDRHGDDSLSIFSNETSVGKPVPRPEACHSKDEANSYACSTTPSVKRSLTASQTKFTGWLTGAWGSRVSWFPTVLWGNCLWFTHLLVITARSQLEFSVCISNFPQELLRPSSSPTHLEHSDGAFMVDKEDMASSIETRTPKARTLLTSTSLSARSYFPSPLPSDFRDA</sequence>
<name>A0AAW0HWK5_MYOGA</name>
<accession>A0AAW0HWK5</accession>
<feature type="non-terminal residue" evidence="1">
    <location>
        <position position="1"/>
    </location>
</feature>
<keyword evidence="2" id="KW-1185">Reference proteome</keyword>
<reference evidence="1 2" key="1">
    <citation type="journal article" date="2023" name="bioRxiv">
        <title>Conserved and derived expression patterns and positive selection on dental genes reveal complex evolutionary context of ever-growing rodent molars.</title>
        <authorList>
            <person name="Calamari Z.T."/>
            <person name="Song A."/>
            <person name="Cohen E."/>
            <person name="Akter M."/>
            <person name="Roy R.D."/>
            <person name="Hallikas O."/>
            <person name="Christensen M.M."/>
            <person name="Li P."/>
            <person name="Marangoni P."/>
            <person name="Jernvall J."/>
            <person name="Klein O.D."/>
        </authorList>
    </citation>
    <scope>NUCLEOTIDE SEQUENCE [LARGE SCALE GENOMIC DNA]</scope>
    <source>
        <strain evidence="1">V071</strain>
    </source>
</reference>
<protein>
    <submittedName>
        <fullName evidence="1">Uncharacterized protein</fullName>
    </submittedName>
</protein>
<proteinExistence type="predicted"/>
<comment type="caution">
    <text evidence="1">The sequence shown here is derived from an EMBL/GenBank/DDBJ whole genome shotgun (WGS) entry which is preliminary data.</text>
</comment>
<dbReference type="AlphaFoldDB" id="A0AAW0HWK5"/>
<evidence type="ECO:0000313" key="2">
    <source>
        <dbReference type="Proteomes" id="UP001488838"/>
    </source>
</evidence>
<evidence type="ECO:0000313" key="1">
    <source>
        <dbReference type="EMBL" id="KAK7806544.1"/>
    </source>
</evidence>
<dbReference type="EMBL" id="JBBHLL010000299">
    <property type="protein sequence ID" value="KAK7806544.1"/>
    <property type="molecule type" value="Genomic_DNA"/>
</dbReference>
<organism evidence="1 2">
    <name type="scientific">Myodes glareolus</name>
    <name type="common">Bank vole</name>
    <name type="synonym">Clethrionomys glareolus</name>
    <dbReference type="NCBI Taxonomy" id="447135"/>
    <lineage>
        <taxon>Eukaryota</taxon>
        <taxon>Metazoa</taxon>
        <taxon>Chordata</taxon>
        <taxon>Craniata</taxon>
        <taxon>Vertebrata</taxon>
        <taxon>Euteleostomi</taxon>
        <taxon>Mammalia</taxon>
        <taxon>Eutheria</taxon>
        <taxon>Euarchontoglires</taxon>
        <taxon>Glires</taxon>
        <taxon>Rodentia</taxon>
        <taxon>Myomorpha</taxon>
        <taxon>Muroidea</taxon>
        <taxon>Cricetidae</taxon>
        <taxon>Arvicolinae</taxon>
        <taxon>Myodes</taxon>
    </lineage>
</organism>
<dbReference type="Proteomes" id="UP001488838">
    <property type="component" value="Unassembled WGS sequence"/>
</dbReference>